<keyword evidence="7" id="KW-0408">Iron</keyword>
<evidence type="ECO:0000256" key="6">
    <source>
        <dbReference type="ARBA" id="ARBA00023002"/>
    </source>
</evidence>
<keyword evidence="13" id="KW-1185">Reference proteome</keyword>
<dbReference type="PANTHER" id="PTHR30521:SF4">
    <property type="entry name" value="DEFERROCHELATASE"/>
    <property type="match status" value="1"/>
</dbReference>
<keyword evidence="5" id="KW-0732">Signal</keyword>
<dbReference type="InterPro" id="IPR048327">
    <property type="entry name" value="Dyp_perox_N"/>
</dbReference>
<dbReference type="InterPro" id="IPR006314">
    <property type="entry name" value="Dyp_peroxidase"/>
</dbReference>
<feature type="domain" description="Dyp-type peroxidase C-terminal" evidence="11">
    <location>
        <begin position="230"/>
        <end position="405"/>
    </location>
</feature>
<evidence type="ECO:0000256" key="7">
    <source>
        <dbReference type="ARBA" id="ARBA00023004"/>
    </source>
</evidence>
<comment type="cofactor">
    <cofactor evidence="1">
        <name>heme b</name>
        <dbReference type="ChEBI" id="CHEBI:60344"/>
    </cofactor>
</comment>
<organism evidence="12 13">
    <name type="scientific">Nocardioides fonticola</name>
    <dbReference type="NCBI Taxonomy" id="450363"/>
    <lineage>
        <taxon>Bacteria</taxon>
        <taxon>Bacillati</taxon>
        <taxon>Actinomycetota</taxon>
        <taxon>Actinomycetes</taxon>
        <taxon>Propionibacteriales</taxon>
        <taxon>Nocardioidaceae</taxon>
        <taxon>Nocardioides</taxon>
    </lineage>
</organism>
<comment type="similarity">
    <text evidence="8">Belongs to the DyP-type peroxidase family.</text>
</comment>
<feature type="compositionally biased region" description="Low complexity" evidence="9">
    <location>
        <begin position="45"/>
        <end position="55"/>
    </location>
</feature>
<dbReference type="GO" id="GO:0004601">
    <property type="term" value="F:peroxidase activity"/>
    <property type="evidence" value="ECO:0007669"/>
    <property type="project" value="UniProtKB-KW"/>
</dbReference>
<dbReference type="NCBIfam" id="TIGR01413">
    <property type="entry name" value="Dyp_perox_fam"/>
    <property type="match status" value="1"/>
</dbReference>
<evidence type="ECO:0000256" key="2">
    <source>
        <dbReference type="ARBA" id="ARBA00022559"/>
    </source>
</evidence>
<dbReference type="InterPro" id="IPR011008">
    <property type="entry name" value="Dimeric_a/b-barrel"/>
</dbReference>
<keyword evidence="3" id="KW-0349">Heme</keyword>
<evidence type="ECO:0000313" key="12">
    <source>
        <dbReference type="EMBL" id="GAA4108546.1"/>
    </source>
</evidence>
<evidence type="ECO:0000256" key="4">
    <source>
        <dbReference type="ARBA" id="ARBA00022723"/>
    </source>
</evidence>
<protein>
    <submittedName>
        <fullName evidence="12">Dyp-type peroxidase</fullName>
    </submittedName>
</protein>
<evidence type="ECO:0000256" key="9">
    <source>
        <dbReference type="SAM" id="MobiDB-lite"/>
    </source>
</evidence>
<sequence length="421" mass="44370">MSAPVDPVPHGGWRRRQVFRAGAVALGGASVGWAAGVGASAAQEAGSDTSSAASAPPGPASPPVGDRTVPASGPHQAGVATPPQAFLSLVGLDLLPGVGRADLVRLMRLVTDDIDRLSRGLGALADTEPELAAHPARLSVTVGLGPRIFTDIVPGAPGAVRPLPAFPIDRLEEAWGQTDLALQICADDPLTLAHARRVLTKDARTFVRVRWVQEGFRRAVGVEPDGTSMRNVMGQVDGTGNPTEADADFADLVWSTEPGFVGGTTMIVRRIRARMDAWDKVDRVGREAAVGRRLDTGAPLTGTREFDPPDFEAKDSFGFPVIDPASHLARAHSSDPTQRFLRRPYNYVVPDADAASGEDAGLVFIAFAADAERQFVPVQRRLADLDRLNQWITPIGSAVYAVPPGAGDGDFLAASLLDPTT</sequence>
<gene>
    <name evidence="12" type="ORF">GCM10022215_02340</name>
</gene>
<dbReference type="Pfam" id="PF04261">
    <property type="entry name" value="Dyp_perox_N"/>
    <property type="match status" value="1"/>
</dbReference>
<evidence type="ECO:0000256" key="1">
    <source>
        <dbReference type="ARBA" id="ARBA00001970"/>
    </source>
</evidence>
<dbReference type="PROSITE" id="PS51318">
    <property type="entry name" value="TAT"/>
    <property type="match status" value="1"/>
</dbReference>
<reference evidence="13" key="1">
    <citation type="journal article" date="2019" name="Int. J. Syst. Evol. Microbiol.">
        <title>The Global Catalogue of Microorganisms (GCM) 10K type strain sequencing project: providing services to taxonomists for standard genome sequencing and annotation.</title>
        <authorList>
            <consortium name="The Broad Institute Genomics Platform"/>
            <consortium name="The Broad Institute Genome Sequencing Center for Infectious Disease"/>
            <person name="Wu L."/>
            <person name="Ma J."/>
        </authorList>
    </citation>
    <scope>NUCLEOTIDE SEQUENCE [LARGE SCALE GENOMIC DNA]</scope>
    <source>
        <strain evidence="13">JCM 16703</strain>
    </source>
</reference>
<evidence type="ECO:0000259" key="10">
    <source>
        <dbReference type="Pfam" id="PF04261"/>
    </source>
</evidence>
<dbReference type="InterPro" id="IPR006311">
    <property type="entry name" value="TAT_signal"/>
</dbReference>
<evidence type="ECO:0000259" key="11">
    <source>
        <dbReference type="Pfam" id="PF20628"/>
    </source>
</evidence>
<dbReference type="EMBL" id="BAAAZH010000001">
    <property type="protein sequence ID" value="GAA4108546.1"/>
    <property type="molecule type" value="Genomic_DNA"/>
</dbReference>
<dbReference type="SUPFAM" id="SSF54909">
    <property type="entry name" value="Dimeric alpha+beta barrel"/>
    <property type="match status" value="1"/>
</dbReference>
<feature type="domain" description="Dyp-type peroxidase N-terminal" evidence="10">
    <location>
        <begin position="76"/>
        <end position="217"/>
    </location>
</feature>
<evidence type="ECO:0000256" key="5">
    <source>
        <dbReference type="ARBA" id="ARBA00022729"/>
    </source>
</evidence>
<accession>A0ABP7X9R4</accession>
<evidence type="ECO:0000313" key="13">
    <source>
        <dbReference type="Proteomes" id="UP001501495"/>
    </source>
</evidence>
<proteinExistence type="inferred from homology"/>
<dbReference type="InterPro" id="IPR048328">
    <property type="entry name" value="Dyp_perox_C"/>
</dbReference>
<keyword evidence="6" id="KW-0560">Oxidoreductase</keyword>
<dbReference type="Proteomes" id="UP001501495">
    <property type="component" value="Unassembled WGS sequence"/>
</dbReference>
<dbReference type="PROSITE" id="PS51404">
    <property type="entry name" value="DYP_PEROXIDASE"/>
    <property type="match status" value="1"/>
</dbReference>
<dbReference type="Pfam" id="PF20628">
    <property type="entry name" value="Dyp_perox_C"/>
    <property type="match status" value="1"/>
</dbReference>
<comment type="caution">
    <text evidence="12">The sequence shown here is derived from an EMBL/GenBank/DDBJ whole genome shotgun (WGS) entry which is preliminary data.</text>
</comment>
<name>A0ABP7X9R4_9ACTN</name>
<keyword evidence="2 12" id="KW-0575">Peroxidase</keyword>
<evidence type="ECO:0000256" key="8">
    <source>
        <dbReference type="ARBA" id="ARBA00025737"/>
    </source>
</evidence>
<feature type="region of interest" description="Disordered" evidence="9">
    <location>
        <begin position="45"/>
        <end position="77"/>
    </location>
</feature>
<dbReference type="PANTHER" id="PTHR30521">
    <property type="entry name" value="DEFERROCHELATASE/PEROXIDASE"/>
    <property type="match status" value="1"/>
</dbReference>
<dbReference type="RefSeq" id="WP_344731351.1">
    <property type="nucleotide sequence ID" value="NZ_BAAAZH010000001.1"/>
</dbReference>
<evidence type="ECO:0000256" key="3">
    <source>
        <dbReference type="ARBA" id="ARBA00022617"/>
    </source>
</evidence>
<keyword evidence="4" id="KW-0479">Metal-binding</keyword>